<name>A0A0D2MDC5_HYPSF</name>
<dbReference type="OrthoDB" id="3247268at2759"/>
<dbReference type="EMBL" id="KN817557">
    <property type="protein sequence ID" value="KJA21533.1"/>
    <property type="molecule type" value="Genomic_DNA"/>
</dbReference>
<protein>
    <submittedName>
        <fullName evidence="2">Uncharacterized protein</fullName>
    </submittedName>
</protein>
<dbReference type="AlphaFoldDB" id="A0A0D2MDC5"/>
<gene>
    <name evidence="2" type="ORF">HYPSUDRAFT_187267</name>
</gene>
<feature type="compositionally biased region" description="Polar residues" evidence="1">
    <location>
        <begin position="117"/>
        <end position="127"/>
    </location>
</feature>
<evidence type="ECO:0000313" key="3">
    <source>
        <dbReference type="Proteomes" id="UP000054270"/>
    </source>
</evidence>
<feature type="region of interest" description="Disordered" evidence="1">
    <location>
        <begin position="92"/>
        <end position="167"/>
    </location>
</feature>
<evidence type="ECO:0000313" key="2">
    <source>
        <dbReference type="EMBL" id="KJA21533.1"/>
    </source>
</evidence>
<organism evidence="2 3">
    <name type="scientific">Hypholoma sublateritium (strain FD-334 SS-4)</name>
    <dbReference type="NCBI Taxonomy" id="945553"/>
    <lineage>
        <taxon>Eukaryota</taxon>
        <taxon>Fungi</taxon>
        <taxon>Dikarya</taxon>
        <taxon>Basidiomycota</taxon>
        <taxon>Agaricomycotina</taxon>
        <taxon>Agaricomycetes</taxon>
        <taxon>Agaricomycetidae</taxon>
        <taxon>Agaricales</taxon>
        <taxon>Agaricineae</taxon>
        <taxon>Strophariaceae</taxon>
        <taxon>Hypholoma</taxon>
    </lineage>
</organism>
<feature type="compositionally biased region" description="Polar residues" evidence="1">
    <location>
        <begin position="30"/>
        <end position="39"/>
    </location>
</feature>
<reference evidence="3" key="1">
    <citation type="submission" date="2014-04" db="EMBL/GenBank/DDBJ databases">
        <title>Evolutionary Origins and Diversification of the Mycorrhizal Mutualists.</title>
        <authorList>
            <consortium name="DOE Joint Genome Institute"/>
            <consortium name="Mycorrhizal Genomics Consortium"/>
            <person name="Kohler A."/>
            <person name="Kuo A."/>
            <person name="Nagy L.G."/>
            <person name="Floudas D."/>
            <person name="Copeland A."/>
            <person name="Barry K.W."/>
            <person name="Cichocki N."/>
            <person name="Veneault-Fourrey C."/>
            <person name="LaButti K."/>
            <person name="Lindquist E.A."/>
            <person name="Lipzen A."/>
            <person name="Lundell T."/>
            <person name="Morin E."/>
            <person name="Murat C."/>
            <person name="Riley R."/>
            <person name="Ohm R."/>
            <person name="Sun H."/>
            <person name="Tunlid A."/>
            <person name="Henrissat B."/>
            <person name="Grigoriev I.V."/>
            <person name="Hibbett D.S."/>
            <person name="Martin F."/>
        </authorList>
    </citation>
    <scope>NUCLEOTIDE SEQUENCE [LARGE SCALE GENOMIC DNA]</scope>
    <source>
        <strain evidence="3">FD-334 SS-4</strain>
    </source>
</reference>
<proteinExistence type="predicted"/>
<accession>A0A0D2MDC5</accession>
<dbReference type="Proteomes" id="UP000054270">
    <property type="component" value="Unassembled WGS sequence"/>
</dbReference>
<keyword evidence="3" id="KW-1185">Reference proteome</keyword>
<evidence type="ECO:0000256" key="1">
    <source>
        <dbReference type="SAM" id="MobiDB-lite"/>
    </source>
</evidence>
<sequence length="167" mass="17453">MPRTPPPQAGAGARGSRHAETDAEPADATPTRTASTPRNSVVFPGPGDLLGKTKGRRTLSELLRLHSEKGCEGRFSADEASRIADVLGQWINSSSSPYEPAEDDFFLPPGSMDDLSPTLTAKKSSLPPQLRPRGRSESASSLGHSPSVGNSSNSRPPSSTGFLGVSS</sequence>
<feature type="compositionally biased region" description="Polar residues" evidence="1">
    <location>
        <begin position="137"/>
        <end position="167"/>
    </location>
</feature>
<feature type="region of interest" description="Disordered" evidence="1">
    <location>
        <begin position="1"/>
        <end position="54"/>
    </location>
</feature>